<sequence length="131" mass="13678">MTGYVLDDLALTAGLGAASSEHHRRELSRLISGAIDGGPTLDLPALCLAEANTARSAIGTHIAELIAHAPEGSIAIGPLARTNRLDALRDLKPRLPWPALHAADRAVGTGSFLVTTDPRRYDGIPTGIVTL</sequence>
<dbReference type="EMBL" id="MOMC01000102">
    <property type="protein sequence ID" value="ONH22652.1"/>
    <property type="molecule type" value="Genomic_DNA"/>
</dbReference>
<dbReference type="AlphaFoldDB" id="A0A1V2I0A2"/>
<gene>
    <name evidence="1" type="ORF">BL253_35120</name>
</gene>
<comment type="caution">
    <text evidence="1">The sequence shown here is derived from an EMBL/GenBank/DDBJ whole genome shotgun (WGS) entry which is preliminary data.</text>
</comment>
<keyword evidence="2" id="KW-1185">Reference proteome</keyword>
<accession>A0A1V2I0A2</accession>
<proteinExistence type="predicted"/>
<dbReference type="RefSeq" id="WP_076822248.1">
    <property type="nucleotide sequence ID" value="NZ_MOMC01000102.1"/>
</dbReference>
<dbReference type="STRING" id="1834516.BL253_35120"/>
<protein>
    <recommendedName>
        <fullName evidence="3">PIN domain-containing protein</fullName>
    </recommendedName>
</protein>
<organism evidence="1 2">
    <name type="scientific">Pseudofrankia asymbiotica</name>
    <dbReference type="NCBI Taxonomy" id="1834516"/>
    <lineage>
        <taxon>Bacteria</taxon>
        <taxon>Bacillati</taxon>
        <taxon>Actinomycetota</taxon>
        <taxon>Actinomycetes</taxon>
        <taxon>Frankiales</taxon>
        <taxon>Frankiaceae</taxon>
        <taxon>Pseudofrankia</taxon>
    </lineage>
</organism>
<evidence type="ECO:0008006" key="3">
    <source>
        <dbReference type="Google" id="ProtNLM"/>
    </source>
</evidence>
<dbReference type="OrthoDB" id="9882109at2"/>
<name>A0A1V2I0A2_9ACTN</name>
<evidence type="ECO:0000313" key="2">
    <source>
        <dbReference type="Proteomes" id="UP000188929"/>
    </source>
</evidence>
<evidence type="ECO:0000313" key="1">
    <source>
        <dbReference type="EMBL" id="ONH22652.1"/>
    </source>
</evidence>
<dbReference type="Proteomes" id="UP000188929">
    <property type="component" value="Unassembled WGS sequence"/>
</dbReference>
<reference evidence="2" key="1">
    <citation type="submission" date="2016-10" db="EMBL/GenBank/DDBJ databases">
        <title>Frankia sp. NRRL B-16386 Genome sequencing.</title>
        <authorList>
            <person name="Ghodhbane-Gtari F."/>
            <person name="Swanson E."/>
            <person name="Gueddou A."/>
            <person name="Hezbri K."/>
            <person name="Ktari K."/>
            <person name="Nouioui I."/>
            <person name="Morris K."/>
            <person name="Simpson S."/>
            <person name="Abebe-Akele F."/>
            <person name="Thomas K."/>
            <person name="Gtari M."/>
            <person name="Tisa L.S."/>
        </authorList>
    </citation>
    <scope>NUCLEOTIDE SEQUENCE [LARGE SCALE GENOMIC DNA]</scope>
    <source>
        <strain evidence="2">NRRL B-16386</strain>
    </source>
</reference>